<organism evidence="1 2">
    <name type="scientific">Candidatus Doudnabacteria bacterium RIFCSPHIGHO2_12_FULL_48_16</name>
    <dbReference type="NCBI Taxonomy" id="1817838"/>
    <lineage>
        <taxon>Bacteria</taxon>
        <taxon>Candidatus Doudnaibacteriota</taxon>
    </lineage>
</organism>
<protein>
    <submittedName>
        <fullName evidence="1">Uncharacterized protein</fullName>
    </submittedName>
</protein>
<reference evidence="1 2" key="1">
    <citation type="journal article" date="2016" name="Nat. Commun.">
        <title>Thousands of microbial genomes shed light on interconnected biogeochemical processes in an aquifer system.</title>
        <authorList>
            <person name="Anantharaman K."/>
            <person name="Brown C.T."/>
            <person name="Hug L.A."/>
            <person name="Sharon I."/>
            <person name="Castelle C.J."/>
            <person name="Probst A.J."/>
            <person name="Thomas B.C."/>
            <person name="Singh A."/>
            <person name="Wilkins M.J."/>
            <person name="Karaoz U."/>
            <person name="Brodie E.L."/>
            <person name="Williams K.H."/>
            <person name="Hubbard S.S."/>
            <person name="Banfield J.F."/>
        </authorList>
    </citation>
    <scope>NUCLEOTIDE SEQUENCE [LARGE SCALE GENOMIC DNA]</scope>
</reference>
<dbReference type="Proteomes" id="UP000177682">
    <property type="component" value="Unassembled WGS sequence"/>
</dbReference>
<dbReference type="EMBL" id="MFEY01000004">
    <property type="protein sequence ID" value="OGE90661.1"/>
    <property type="molecule type" value="Genomic_DNA"/>
</dbReference>
<sequence>MNSAGFSYKIWVTVGQSCTLPAKTVVRIKAWKGENDATVRIYSAKGGHEVYKGGDGTCNRDWILTVPRATLERARFGDSPAP</sequence>
<evidence type="ECO:0000313" key="2">
    <source>
        <dbReference type="Proteomes" id="UP000177682"/>
    </source>
</evidence>
<proteinExistence type="predicted"/>
<accession>A0A1F5PL74</accession>
<gene>
    <name evidence="1" type="ORF">A3E29_00825</name>
</gene>
<evidence type="ECO:0000313" key="1">
    <source>
        <dbReference type="EMBL" id="OGE90661.1"/>
    </source>
</evidence>
<dbReference type="AlphaFoldDB" id="A0A1F5PL74"/>
<name>A0A1F5PL74_9BACT</name>
<comment type="caution">
    <text evidence="1">The sequence shown here is derived from an EMBL/GenBank/DDBJ whole genome shotgun (WGS) entry which is preliminary data.</text>
</comment>